<reference evidence="3" key="4">
    <citation type="journal article" date="2022" name="Nat. Biotechnol.">
        <title>Carbon-negative production of acetone and isopropanol by gas fermentation at industrial pilot scale.</title>
        <authorList>
            <person name="Liew F.E."/>
            <person name="Nogle R."/>
            <person name="Abdalla T."/>
            <person name="Rasor B.J."/>
            <person name="Canter C."/>
            <person name="Jensen R.O."/>
            <person name="Wang L."/>
            <person name="Strutz J."/>
            <person name="Chirania P."/>
            <person name="De Tissera S."/>
            <person name="Mueller A.P."/>
            <person name="Ruan Z."/>
            <person name="Gao A."/>
            <person name="Tran L."/>
            <person name="Engle N.L."/>
            <person name="Bromley J.C."/>
            <person name="Daniell J."/>
            <person name="Conrado R."/>
            <person name="Tschaplinski T.J."/>
            <person name="Giannone R.J."/>
            <person name="Hettich R.L."/>
            <person name="Karim A.S."/>
            <person name="Simpson S.D."/>
            <person name="Brown S.D."/>
            <person name="Leang C."/>
            <person name="Jewett M.C."/>
            <person name="Kopke M."/>
        </authorList>
    </citation>
    <scope>NUCLEOTIDE SEQUENCE</scope>
    <source>
        <strain evidence="3">DJ080</strain>
    </source>
</reference>
<dbReference type="PROSITE" id="PS51096">
    <property type="entry name" value="PTS_EIIA_TYPE_4"/>
    <property type="match status" value="1"/>
</dbReference>
<dbReference type="RefSeq" id="WP_065417562.1">
    <property type="nucleotide sequence ID" value="NZ_CP016090.1"/>
</dbReference>
<dbReference type="PANTHER" id="PTHR33799">
    <property type="entry name" value="PTS PERMEASE-RELATED-RELATED"/>
    <property type="match status" value="1"/>
</dbReference>
<evidence type="ECO:0000313" key="3">
    <source>
        <dbReference type="EMBL" id="NRT91102.1"/>
    </source>
</evidence>
<dbReference type="EMBL" id="MWMH01000001">
    <property type="protein sequence ID" value="OOP74971.1"/>
    <property type="molecule type" value="Genomic_DNA"/>
</dbReference>
<dbReference type="PANTHER" id="PTHR33799:SF1">
    <property type="entry name" value="PTS SYSTEM MANNOSE-SPECIFIC EIIAB COMPONENT-RELATED"/>
    <property type="match status" value="1"/>
</dbReference>
<proteinExistence type="predicted"/>
<feature type="domain" description="PTS EIIA type-4" evidence="2">
    <location>
        <begin position="1"/>
        <end position="122"/>
    </location>
</feature>
<dbReference type="Pfam" id="PF03610">
    <property type="entry name" value="EIIA-man"/>
    <property type="match status" value="1"/>
</dbReference>
<dbReference type="Proteomes" id="UP001193748">
    <property type="component" value="Unassembled WGS sequence"/>
</dbReference>
<keyword evidence="1" id="KW-0808">Transferase</keyword>
<evidence type="ECO:0000313" key="4">
    <source>
        <dbReference type="EMBL" id="NRV09565.1"/>
    </source>
</evidence>
<reference evidence="5 6" key="1">
    <citation type="submission" date="2017-02" db="EMBL/GenBank/DDBJ databases">
        <title>Genome sequence of Clostridium beijerinckii Br21.</title>
        <authorList>
            <person name="Fonseca B.C."/>
            <person name="Guazzaroni M.E."/>
            <person name="Riano-Pachon D.M."/>
            <person name="Reginatto V."/>
        </authorList>
    </citation>
    <scope>NUCLEOTIDE SEQUENCE [LARGE SCALE GENOMIC DNA]</scope>
    <source>
        <strain evidence="5 6">Br21</strain>
    </source>
</reference>
<dbReference type="Proteomes" id="UP000190959">
    <property type="component" value="Unassembled WGS sequence"/>
</dbReference>
<dbReference type="GO" id="GO:0016740">
    <property type="term" value="F:transferase activity"/>
    <property type="evidence" value="ECO:0007669"/>
    <property type="project" value="UniProtKB-KW"/>
</dbReference>
<evidence type="ECO:0000313" key="7">
    <source>
        <dbReference type="Proteomes" id="UP000821656"/>
    </source>
</evidence>
<dbReference type="EMBL" id="JABSWW010000001">
    <property type="protein sequence ID" value="NRT91102.1"/>
    <property type="molecule type" value="Genomic_DNA"/>
</dbReference>
<dbReference type="InterPro" id="IPR036662">
    <property type="entry name" value="PTS_EIIA_man-typ_sf"/>
</dbReference>
<dbReference type="EMBL" id="JABSXK010000001">
    <property type="protein sequence ID" value="NRV09565.1"/>
    <property type="molecule type" value="Genomic_DNA"/>
</dbReference>
<comment type="caution">
    <text evidence="4">The sequence shown here is derived from an EMBL/GenBank/DDBJ whole genome shotgun (WGS) entry which is preliminary data.</text>
</comment>
<evidence type="ECO:0000313" key="5">
    <source>
        <dbReference type="EMBL" id="OOP74971.1"/>
    </source>
</evidence>
<reference evidence="3" key="3">
    <citation type="submission" date="2020-05" db="EMBL/GenBank/DDBJ databases">
        <authorList>
            <person name="Brown S."/>
            <person name="Huntemann M."/>
            <person name="Clum A."/>
            <person name="Spunde A."/>
            <person name="Palaniappan K."/>
            <person name="Ritter S."/>
            <person name="Mikhailova N."/>
            <person name="Chen I.-M."/>
            <person name="Stamatis D."/>
            <person name="Reddy T."/>
            <person name="O'Malley R."/>
            <person name="Daum C."/>
            <person name="Shapiro N."/>
            <person name="Ivanova N."/>
            <person name="Kyrpides N."/>
            <person name="Woyke T."/>
        </authorList>
    </citation>
    <scope>NUCLEOTIDE SEQUENCE</scope>
    <source>
        <strain evidence="3">DJ080</strain>
    </source>
</reference>
<dbReference type="InterPro" id="IPR004701">
    <property type="entry name" value="PTS_EIIA_man-typ"/>
</dbReference>
<dbReference type="SUPFAM" id="SSF53062">
    <property type="entry name" value="PTS system fructose IIA component-like"/>
    <property type="match status" value="1"/>
</dbReference>
<evidence type="ECO:0000313" key="6">
    <source>
        <dbReference type="Proteomes" id="UP000190959"/>
    </source>
</evidence>
<organism evidence="4 7">
    <name type="scientific">Clostridium beijerinckii</name>
    <name type="common">Clostridium MP</name>
    <dbReference type="NCBI Taxonomy" id="1520"/>
    <lineage>
        <taxon>Bacteria</taxon>
        <taxon>Bacillati</taxon>
        <taxon>Bacillota</taxon>
        <taxon>Clostridia</taxon>
        <taxon>Eubacteriales</taxon>
        <taxon>Clostridiaceae</taxon>
        <taxon>Clostridium</taxon>
    </lineage>
</organism>
<protein>
    <submittedName>
        <fullName evidence="5">PTS fructose transporter subunit IIA</fullName>
    </submittedName>
    <submittedName>
        <fullName evidence="4">PTS system mannose-specific IIA component/fructoselysine and glucoselysine-specific PTS system IIA component</fullName>
    </submittedName>
</protein>
<evidence type="ECO:0000259" key="2">
    <source>
        <dbReference type="PROSITE" id="PS51096"/>
    </source>
</evidence>
<sequence>MIQIILASHGDLAKGMKDTLGMIIGDVSMVEAFSSYRNEEVNVREIVEKIVREKYIEADIFIFTDILGGSVNTEMMSLIKEYPKIHVISGMNLPIIISVATQANEISESLLQQIIEESQQGIVDCNKLLNECKNIKEEDL</sequence>
<dbReference type="Proteomes" id="UP000821656">
    <property type="component" value="Unassembled WGS sequence"/>
</dbReference>
<dbReference type="GO" id="GO:0009401">
    <property type="term" value="P:phosphoenolpyruvate-dependent sugar phosphotransferase system"/>
    <property type="evidence" value="ECO:0007669"/>
    <property type="project" value="InterPro"/>
</dbReference>
<name>A0A1B9BLF1_CLOBE</name>
<dbReference type="Gene3D" id="3.40.50.510">
    <property type="entry name" value="Phosphotransferase system, mannose-type IIA component"/>
    <property type="match status" value="1"/>
</dbReference>
<evidence type="ECO:0000256" key="1">
    <source>
        <dbReference type="ARBA" id="ARBA00022679"/>
    </source>
</evidence>
<gene>
    <name evidence="3" type="ORF">B0H41_004781</name>
    <name evidence="5" type="ORF">CBEIBR21_02025</name>
    <name evidence="4" type="ORF">DFH45_002528</name>
</gene>
<reference evidence="4" key="2">
    <citation type="submission" date="2020-05" db="EMBL/GenBank/DDBJ databases">
        <title>Genomic insights into acetone-butanol-ethanol (ABE) fermentation by sequencing solventogenic clostridia strains.</title>
        <authorList>
            <person name="Brown S."/>
        </authorList>
    </citation>
    <scope>NUCLEOTIDE SEQUENCE</scope>
    <source>
        <strain evidence="4">DJ126</strain>
    </source>
</reference>
<dbReference type="AlphaFoldDB" id="A0A1B9BLF1"/>
<dbReference type="InterPro" id="IPR051471">
    <property type="entry name" value="Bacterial_PTS_sugar_comp"/>
</dbReference>
<accession>A0A1B9BLF1</accession>
<dbReference type="GO" id="GO:0016020">
    <property type="term" value="C:membrane"/>
    <property type="evidence" value="ECO:0007669"/>
    <property type="project" value="InterPro"/>
</dbReference>